<evidence type="ECO:0000256" key="2">
    <source>
        <dbReference type="ARBA" id="ARBA00022723"/>
    </source>
</evidence>
<dbReference type="AlphaFoldDB" id="D6SKE1"/>
<dbReference type="InterPro" id="IPR017900">
    <property type="entry name" value="4Fe4S_Fe_S_CS"/>
</dbReference>
<dbReference type="Pfam" id="PF12838">
    <property type="entry name" value="Fer4_7"/>
    <property type="match status" value="1"/>
</dbReference>
<dbReference type="InterPro" id="IPR007160">
    <property type="entry name" value="DUF362"/>
</dbReference>
<gene>
    <name evidence="6" type="ORF">Dthio_PD3812</name>
</gene>
<reference evidence="6" key="1">
    <citation type="submission" date="2010-05" db="EMBL/GenBank/DDBJ databases">
        <title>The draft genome of Desulfonatronospira thiodismutans ASO3-1.</title>
        <authorList>
            <consortium name="US DOE Joint Genome Institute (JGI-PGF)"/>
            <person name="Lucas S."/>
            <person name="Copeland A."/>
            <person name="Lapidus A."/>
            <person name="Cheng J.-F."/>
            <person name="Bruce D."/>
            <person name="Goodwin L."/>
            <person name="Pitluck S."/>
            <person name="Chertkov O."/>
            <person name="Brettin T."/>
            <person name="Detter J.C."/>
            <person name="Han C."/>
            <person name="Land M.L."/>
            <person name="Hauser L."/>
            <person name="Kyrpides N."/>
            <person name="Mikhailova N."/>
            <person name="Muyzer G."/>
            <person name="Woyke T."/>
        </authorList>
    </citation>
    <scope>NUCLEOTIDE SEQUENCE [LARGE SCALE GENOMIC DNA]</scope>
    <source>
        <strain evidence="6">ASO3-1</strain>
    </source>
</reference>
<accession>D6SKE1</accession>
<dbReference type="InterPro" id="IPR017896">
    <property type="entry name" value="4Fe4S_Fe-S-bd"/>
</dbReference>
<dbReference type="InterPro" id="IPR050157">
    <property type="entry name" value="PSI_iron-sulfur_center"/>
</dbReference>
<comment type="caution">
    <text evidence="6">The sequence shown here is derived from an EMBL/GenBank/DDBJ whole genome shotgun (WGS) entry which is preliminary data.</text>
</comment>
<dbReference type="SUPFAM" id="SSF54862">
    <property type="entry name" value="4Fe-4S ferredoxins"/>
    <property type="match status" value="1"/>
</dbReference>
<sequence length="374" mass="40677">MGLKNSLQRVYICSAAYDDRLDEVVEKILEVFPRERKDRLILVKPNILGPHAPEKAVTTHPMLVKSVVRVLEKKGARVIVGDNPGMGGYGKALHSARKCGVLECAGQCFVNLGHNPVRKDIHSKYFSQATISREVLEADEVINLPKLKTHSLTVLTGAVKNTFGYVVGADKMYLHASCPSAADFARGLLDIYQVRPPELNIMDAVLAMQGNGPSNGTPVYLNRILASDNAVSLDAAATHMLGIRPSQVPHLDFAGKMGLGETDPEKMNIKGSLEKIPGFKFPGTFIPGITGLVLNRYLSRWANCLPEVVSSRCISCGICAGHCPVGAMSMSSSGPVLDRDKCINCYCCQEMCPEDAIRLSGRFLRLLGRGSRRE</sequence>
<keyword evidence="4" id="KW-0411">Iron-sulfur</keyword>
<dbReference type="Proteomes" id="UP000005496">
    <property type="component" value="Unassembled WGS sequence"/>
</dbReference>
<dbReference type="GO" id="GO:0051539">
    <property type="term" value="F:4 iron, 4 sulfur cluster binding"/>
    <property type="evidence" value="ECO:0007669"/>
    <property type="project" value="UniProtKB-KW"/>
</dbReference>
<evidence type="ECO:0000313" key="7">
    <source>
        <dbReference type="Proteomes" id="UP000005496"/>
    </source>
</evidence>
<organism evidence="6 7">
    <name type="scientific">Desulfonatronospira thiodismutans ASO3-1</name>
    <dbReference type="NCBI Taxonomy" id="555779"/>
    <lineage>
        <taxon>Bacteria</taxon>
        <taxon>Pseudomonadati</taxon>
        <taxon>Thermodesulfobacteriota</taxon>
        <taxon>Desulfovibrionia</taxon>
        <taxon>Desulfovibrionales</taxon>
        <taxon>Desulfonatronovibrionaceae</taxon>
        <taxon>Desulfonatronospira</taxon>
    </lineage>
</organism>
<dbReference type="GO" id="GO:0046872">
    <property type="term" value="F:metal ion binding"/>
    <property type="evidence" value="ECO:0007669"/>
    <property type="project" value="UniProtKB-KW"/>
</dbReference>
<proteinExistence type="predicted"/>
<keyword evidence="7" id="KW-1185">Reference proteome</keyword>
<keyword evidence="2" id="KW-0479">Metal-binding</keyword>
<evidence type="ECO:0000256" key="3">
    <source>
        <dbReference type="ARBA" id="ARBA00023004"/>
    </source>
</evidence>
<dbReference type="Gene3D" id="3.30.70.20">
    <property type="match status" value="1"/>
</dbReference>
<dbReference type="PROSITE" id="PS00198">
    <property type="entry name" value="4FE4S_FER_1"/>
    <property type="match status" value="1"/>
</dbReference>
<dbReference type="RefSeq" id="WP_008869463.1">
    <property type="nucleotide sequence ID" value="NZ_ACJN02000001.1"/>
</dbReference>
<dbReference type="PANTHER" id="PTHR24960">
    <property type="entry name" value="PHOTOSYSTEM I IRON-SULFUR CENTER-RELATED"/>
    <property type="match status" value="1"/>
</dbReference>
<name>D6SKE1_9BACT</name>
<keyword evidence="3" id="KW-0408">Iron</keyword>
<dbReference type="EMBL" id="ACJN02000001">
    <property type="protein sequence ID" value="EFI36344.1"/>
    <property type="molecule type" value="Genomic_DNA"/>
</dbReference>
<evidence type="ECO:0000313" key="6">
    <source>
        <dbReference type="EMBL" id="EFI36344.1"/>
    </source>
</evidence>
<dbReference type="eggNOG" id="COG1145">
    <property type="taxonomic scope" value="Bacteria"/>
</dbReference>
<evidence type="ECO:0000256" key="1">
    <source>
        <dbReference type="ARBA" id="ARBA00022485"/>
    </source>
</evidence>
<dbReference type="eggNOG" id="COG2006">
    <property type="taxonomic scope" value="Bacteria"/>
</dbReference>
<protein>
    <recommendedName>
        <fullName evidence="5">4Fe-4S ferredoxin-type domain-containing protein</fullName>
    </recommendedName>
</protein>
<evidence type="ECO:0000256" key="4">
    <source>
        <dbReference type="ARBA" id="ARBA00023014"/>
    </source>
</evidence>
<keyword evidence="1" id="KW-0004">4Fe-4S</keyword>
<feature type="domain" description="4Fe-4S ferredoxin-type" evidence="5">
    <location>
        <begin position="304"/>
        <end position="332"/>
    </location>
</feature>
<feature type="domain" description="4Fe-4S ferredoxin-type" evidence="5">
    <location>
        <begin position="333"/>
        <end position="362"/>
    </location>
</feature>
<dbReference type="PROSITE" id="PS51379">
    <property type="entry name" value="4FE4S_FER_2"/>
    <property type="match status" value="2"/>
</dbReference>
<evidence type="ECO:0000259" key="5">
    <source>
        <dbReference type="PROSITE" id="PS51379"/>
    </source>
</evidence>
<dbReference type="OrthoDB" id="9807879at2"/>
<dbReference type="Pfam" id="PF04015">
    <property type="entry name" value="DUF362"/>
    <property type="match status" value="1"/>
</dbReference>